<dbReference type="Gene3D" id="3.30.160.40">
    <property type="entry name" value="Porphobilinogen deaminase, C-terminal domain"/>
    <property type="match status" value="1"/>
</dbReference>
<reference evidence="13 14" key="1">
    <citation type="submission" date="2016-02" db="EMBL/GenBank/DDBJ databases">
        <title>Comparative genomic and transcriptomic foundation for Pichia pastoris.</title>
        <authorList>
            <person name="Love K.R."/>
            <person name="Shah K.A."/>
            <person name="Whittaker C.A."/>
            <person name="Wu J."/>
            <person name="Bartlett M.C."/>
            <person name="Ma D."/>
            <person name="Leeson R.L."/>
            <person name="Priest M."/>
            <person name="Young S.K."/>
            <person name="Love J.C."/>
        </authorList>
    </citation>
    <scope>NUCLEOTIDE SEQUENCE [LARGE SCALE GENOMIC DNA]</scope>
    <source>
        <strain evidence="13 14">ATCC 28485</strain>
    </source>
</reference>
<dbReference type="PROSITE" id="PS00533">
    <property type="entry name" value="PORPHOBILINOGEN_DEAM"/>
    <property type="match status" value="1"/>
</dbReference>
<dbReference type="Gene3D" id="3.40.190.10">
    <property type="entry name" value="Periplasmic binding protein-like II"/>
    <property type="match status" value="2"/>
</dbReference>
<dbReference type="InterPro" id="IPR000860">
    <property type="entry name" value="HemC"/>
</dbReference>
<evidence type="ECO:0000256" key="3">
    <source>
        <dbReference type="ARBA" id="ARBA00005638"/>
    </source>
</evidence>
<dbReference type="EMBL" id="CP014584">
    <property type="protein sequence ID" value="ANZ73621.1"/>
    <property type="molecule type" value="Genomic_DNA"/>
</dbReference>
<dbReference type="CDD" id="cd13645">
    <property type="entry name" value="PBP2_HuPBGD_like"/>
    <property type="match status" value="1"/>
</dbReference>
<evidence type="ECO:0000256" key="1">
    <source>
        <dbReference type="ARBA" id="ARBA00001916"/>
    </source>
</evidence>
<dbReference type="PANTHER" id="PTHR11557">
    <property type="entry name" value="PORPHOBILINOGEN DEAMINASE"/>
    <property type="match status" value="1"/>
</dbReference>
<evidence type="ECO:0000256" key="8">
    <source>
        <dbReference type="ARBA" id="ARBA00023244"/>
    </source>
</evidence>
<comment type="pathway">
    <text evidence="2">Porphyrin-containing compound metabolism; protoporphyrin-IX biosynthesis; coproporphyrinogen-III from 5-aminolevulinate: step 2/4.</text>
</comment>
<accession>A0A1B2J6L4</accession>
<dbReference type="Pfam" id="PF03900">
    <property type="entry name" value="Porphobil_deamC"/>
    <property type="match status" value="1"/>
</dbReference>
<evidence type="ECO:0000313" key="13">
    <source>
        <dbReference type="EMBL" id="ANZ73621.1"/>
    </source>
</evidence>
<evidence type="ECO:0000256" key="10">
    <source>
        <dbReference type="ARBA" id="ARBA00033064"/>
    </source>
</evidence>
<dbReference type="FunFam" id="3.30.160.40:FF:000002">
    <property type="entry name" value="Porphobilinogen deaminase"/>
    <property type="match status" value="1"/>
</dbReference>
<dbReference type="SUPFAM" id="SSF53850">
    <property type="entry name" value="Periplasmic binding protein-like II"/>
    <property type="match status" value="1"/>
</dbReference>
<dbReference type="EC" id="2.5.1.61" evidence="4"/>
<dbReference type="Proteomes" id="UP000094565">
    <property type="component" value="Chromosome 1"/>
</dbReference>
<evidence type="ECO:0000313" key="14">
    <source>
        <dbReference type="Proteomes" id="UP000094565"/>
    </source>
</evidence>
<feature type="domain" description="Porphobilinogen deaminase C-terminal" evidence="12">
    <location>
        <begin position="277"/>
        <end position="351"/>
    </location>
</feature>
<feature type="domain" description="Porphobilinogen deaminase N-terminal" evidence="11">
    <location>
        <begin position="47"/>
        <end position="264"/>
    </location>
</feature>
<dbReference type="OrthoDB" id="564646at2759"/>
<dbReference type="InterPro" id="IPR022418">
    <property type="entry name" value="Porphobilinogen_deaminase_C"/>
</dbReference>
<evidence type="ECO:0000256" key="7">
    <source>
        <dbReference type="ARBA" id="ARBA00023133"/>
    </source>
</evidence>
<evidence type="ECO:0000256" key="2">
    <source>
        <dbReference type="ARBA" id="ARBA00004735"/>
    </source>
</evidence>
<dbReference type="InterPro" id="IPR022417">
    <property type="entry name" value="Porphobilin_deaminase_N"/>
</dbReference>
<dbReference type="PRINTS" id="PR00151">
    <property type="entry name" value="PORPHBDMNASE"/>
</dbReference>
<dbReference type="GO" id="GO:0005737">
    <property type="term" value="C:cytoplasm"/>
    <property type="evidence" value="ECO:0007669"/>
    <property type="project" value="TreeGrafter"/>
</dbReference>
<dbReference type="PIRSF" id="PIRSF001438">
    <property type="entry name" value="4pyrrol_synth_OHMeBilane_synth"/>
    <property type="match status" value="1"/>
</dbReference>
<dbReference type="InterPro" id="IPR036803">
    <property type="entry name" value="Porphobilinogen_deaminase_C_sf"/>
</dbReference>
<dbReference type="AlphaFoldDB" id="A0A1B2J6L4"/>
<dbReference type="InterPro" id="IPR022419">
    <property type="entry name" value="Porphobilin_deaminase_cofac_BS"/>
</dbReference>
<protein>
    <recommendedName>
        <fullName evidence="5">Porphobilinogen deaminase</fullName>
        <ecNumber evidence="4">2.5.1.61</ecNumber>
    </recommendedName>
    <alternativeName>
        <fullName evidence="10">Hydroxymethylbilane synthase</fullName>
    </alternativeName>
    <alternativeName>
        <fullName evidence="9">Pre-uroporphyrinogen synthase</fullName>
    </alternativeName>
</protein>
<evidence type="ECO:0000259" key="12">
    <source>
        <dbReference type="Pfam" id="PF03900"/>
    </source>
</evidence>
<keyword evidence="8" id="KW-0627">Porphyrin biosynthesis</keyword>
<dbReference type="SUPFAM" id="SSF54782">
    <property type="entry name" value="Porphobilinogen deaminase (hydroxymethylbilane synthase), C-terminal domain"/>
    <property type="match status" value="1"/>
</dbReference>
<keyword evidence="6" id="KW-0808">Transferase</keyword>
<keyword evidence="14" id="KW-1185">Reference proteome</keyword>
<evidence type="ECO:0000256" key="5">
    <source>
        <dbReference type="ARBA" id="ARBA00016519"/>
    </source>
</evidence>
<evidence type="ECO:0000259" key="11">
    <source>
        <dbReference type="Pfam" id="PF01379"/>
    </source>
</evidence>
<dbReference type="NCBIfam" id="TIGR00212">
    <property type="entry name" value="hemC"/>
    <property type="match status" value="1"/>
</dbReference>
<gene>
    <name evidence="13" type="primary">HEM3</name>
    <name evidence="13" type="ORF">ATY40_BA7500758</name>
</gene>
<keyword evidence="7" id="KW-0350">Heme biosynthesis</keyword>
<dbReference type="Pfam" id="PF01379">
    <property type="entry name" value="Porphobil_deam"/>
    <property type="match status" value="1"/>
</dbReference>
<sequence>MLSPVSQNYQSSTTLLTTGNTAHSAMLESYQNMNQIEQSGPIDCSSLKLGSRKSALAIIQAEIVRQLILKEYPELETNLVSVSTLGDQVQNKALFTFGGKSLWTKELEMLLLESVGGFDQIDMIVHSLKDMPTHLPDEFELGCIIEREDPRDALVVQDGLSYKSLADLPEGAVVGTSSVRRSAQLLKNFPHLKFKSVRGNLQTRLRKLDDPDSEYCCLLLAAAGLIRTGLQHRISMYLDDDVMYHSVGQGALGVEIRKGDQFMKNICEKIGHKTTTLRCLAERALLRYLEGGCSVPIGVSTIYNEDTKELTMNSLVVSCNGRDSVTESMTEVVITEEQAEDFGERLAQKLIDQGAKRILDEINFNKIKEIKEEGLH</sequence>
<dbReference type="FunFam" id="3.40.190.10:FF:000005">
    <property type="entry name" value="Porphobilinogen deaminase"/>
    <property type="match status" value="1"/>
</dbReference>
<dbReference type="PANTHER" id="PTHR11557:SF0">
    <property type="entry name" value="PORPHOBILINOGEN DEAMINASE"/>
    <property type="match status" value="1"/>
</dbReference>
<dbReference type="GO" id="GO:0004418">
    <property type="term" value="F:hydroxymethylbilane synthase activity"/>
    <property type="evidence" value="ECO:0007669"/>
    <property type="project" value="UniProtKB-EC"/>
</dbReference>
<dbReference type="GO" id="GO:0006782">
    <property type="term" value="P:protoporphyrinogen IX biosynthetic process"/>
    <property type="evidence" value="ECO:0007669"/>
    <property type="project" value="UniProtKB-UniPathway"/>
</dbReference>
<organism evidence="13 14">
    <name type="scientific">Komagataella pastoris</name>
    <name type="common">Yeast</name>
    <name type="synonym">Pichia pastoris</name>
    <dbReference type="NCBI Taxonomy" id="4922"/>
    <lineage>
        <taxon>Eukaryota</taxon>
        <taxon>Fungi</taxon>
        <taxon>Dikarya</taxon>
        <taxon>Ascomycota</taxon>
        <taxon>Saccharomycotina</taxon>
        <taxon>Pichiomycetes</taxon>
        <taxon>Pichiales</taxon>
        <taxon>Pichiaceae</taxon>
        <taxon>Komagataella</taxon>
    </lineage>
</organism>
<name>A0A1B2J6L4_PICPA</name>
<evidence type="ECO:0000256" key="9">
    <source>
        <dbReference type="ARBA" id="ARBA00030685"/>
    </source>
</evidence>
<comment type="cofactor">
    <cofactor evidence="1">
        <name>dipyrromethane</name>
        <dbReference type="ChEBI" id="CHEBI:60342"/>
    </cofactor>
</comment>
<evidence type="ECO:0000256" key="4">
    <source>
        <dbReference type="ARBA" id="ARBA00012655"/>
    </source>
</evidence>
<evidence type="ECO:0000256" key="6">
    <source>
        <dbReference type="ARBA" id="ARBA00022679"/>
    </source>
</evidence>
<dbReference type="UniPathway" id="UPA00251">
    <property type="reaction ID" value="UER00319"/>
</dbReference>
<comment type="similarity">
    <text evidence="3">Belongs to the HMBS family.</text>
</comment>
<proteinExistence type="inferred from homology"/>